<dbReference type="Proteomes" id="UP001369736">
    <property type="component" value="Unassembled WGS sequence"/>
</dbReference>
<dbReference type="RefSeq" id="WP_337700179.1">
    <property type="nucleotide sequence ID" value="NZ_JBBEGM010000001.1"/>
</dbReference>
<organism evidence="1 2">
    <name type="scientific">Actinomycetospora flava</name>
    <dbReference type="NCBI Taxonomy" id="3129232"/>
    <lineage>
        <taxon>Bacteria</taxon>
        <taxon>Bacillati</taxon>
        <taxon>Actinomycetota</taxon>
        <taxon>Actinomycetes</taxon>
        <taxon>Pseudonocardiales</taxon>
        <taxon>Pseudonocardiaceae</taxon>
        <taxon>Actinomycetospora</taxon>
    </lineage>
</organism>
<protein>
    <submittedName>
        <fullName evidence="1">Uncharacterized protein</fullName>
    </submittedName>
</protein>
<evidence type="ECO:0000313" key="1">
    <source>
        <dbReference type="EMBL" id="MEJ2860542.1"/>
    </source>
</evidence>
<evidence type="ECO:0000313" key="2">
    <source>
        <dbReference type="Proteomes" id="UP001369736"/>
    </source>
</evidence>
<gene>
    <name evidence="1" type="ORF">WCD58_05215</name>
</gene>
<reference evidence="1 2" key="1">
    <citation type="submission" date="2024-03" db="EMBL/GenBank/DDBJ databases">
        <title>Actinomycetospora sp. OC33-EN07, a novel actinomycete isolated from wild orchid (Aerides multiflora).</title>
        <authorList>
            <person name="Suriyachadkun C."/>
        </authorList>
    </citation>
    <scope>NUCLEOTIDE SEQUENCE [LARGE SCALE GENOMIC DNA]</scope>
    <source>
        <strain evidence="1 2">OC33-EN07</strain>
    </source>
</reference>
<sequence>MQATTVQFVAAIASSVAAVFAALTWWRGRHQAAPDLRLAVEGWHVFRGHDGEPDGYGTVNNSLYGTLTNVGNAPAHALRIEIDGGTAYVDGTYPGRLPNPVPMLGDGDTLTFVIGMNGPVDGARVSITWGQPPNAARRRGPKRWDLTSFAPEGWSLDA</sequence>
<comment type="caution">
    <text evidence="1">The sequence shown here is derived from an EMBL/GenBank/DDBJ whole genome shotgun (WGS) entry which is preliminary data.</text>
</comment>
<name>A0ABU8M1R7_9PSEU</name>
<accession>A0ABU8M1R7</accession>
<keyword evidence="2" id="KW-1185">Reference proteome</keyword>
<dbReference type="EMBL" id="JBBEGM010000001">
    <property type="protein sequence ID" value="MEJ2860542.1"/>
    <property type="molecule type" value="Genomic_DNA"/>
</dbReference>
<proteinExistence type="predicted"/>